<comment type="pathway">
    <text evidence="2">Alkene biosynthesis; ethylene biosynthesis via 2-oxoglutarate.</text>
</comment>
<evidence type="ECO:0000256" key="3">
    <source>
        <dbReference type="ARBA" id="ARBA00012293"/>
    </source>
</evidence>
<dbReference type="EMBL" id="JFKC01000003">
    <property type="protein sequence ID" value="OSQ52186.1"/>
    <property type="molecule type" value="Genomic_DNA"/>
</dbReference>
<dbReference type="EC" id="1.13.12.19" evidence="4"/>
<dbReference type="InterPro" id="IPR005123">
    <property type="entry name" value="Oxoglu/Fe-dep_dioxygenase_dom"/>
</dbReference>
<dbReference type="STRING" id="1123756.MGEO_06055"/>
<dbReference type="GO" id="GO:0102276">
    <property type="term" value="F:2-oxoglutarate oxygenase/decarboxylase (ethylene-forming) activity"/>
    <property type="evidence" value="ECO:0007669"/>
    <property type="project" value="UniProtKB-EC"/>
</dbReference>
<evidence type="ECO:0000259" key="12">
    <source>
        <dbReference type="PROSITE" id="PS51471"/>
    </source>
</evidence>
<proteinExistence type="inferred from homology"/>
<dbReference type="PANTHER" id="PTHR47990">
    <property type="entry name" value="2-OXOGLUTARATE (2OG) AND FE(II)-DEPENDENT OXYGENASE SUPERFAMILY PROTEIN-RELATED"/>
    <property type="match status" value="1"/>
</dbReference>
<keyword evidence="14" id="KW-1185">Reference proteome</keyword>
<evidence type="ECO:0000256" key="2">
    <source>
        <dbReference type="ARBA" id="ARBA00004767"/>
    </source>
</evidence>
<evidence type="ECO:0000256" key="11">
    <source>
        <dbReference type="RuleBase" id="RU003682"/>
    </source>
</evidence>
<reference evidence="13 14" key="1">
    <citation type="submission" date="2014-03" db="EMBL/GenBank/DDBJ databases">
        <title>The draft genome sequence of Marivita geojedonensis KCTC 23882.</title>
        <authorList>
            <person name="Lai Q."/>
            <person name="Shao Z."/>
        </authorList>
    </citation>
    <scope>NUCLEOTIDE SEQUENCE [LARGE SCALE GENOMIC DNA]</scope>
    <source>
        <strain evidence="13 14">DPG-138</strain>
    </source>
</reference>
<dbReference type="InterPro" id="IPR026992">
    <property type="entry name" value="DIOX_N"/>
</dbReference>
<comment type="cofactor">
    <cofactor evidence="1">
        <name>Fe(2+)</name>
        <dbReference type="ChEBI" id="CHEBI:29033"/>
    </cofactor>
</comment>
<sequence length="305" mass="33563">MIPRLDAAALSAGEPEALAQMRVAAEEVGFATVYNTVFTSARMRFVLAAYRAFFALPFEIKDKVNMARTGSNRGWGAPKSEQVDPNANPDYKEVFDCGYTLRDGDPRVALSVYAPNHWPDRPAGFEQVIRAYYSDALDVARGILRGIAMSIGSDADFFEDKFDCPMALLRGNYYPPRPDWAGEKDFGIGAHTDYGCLTLLATDGQPGLEVQPRGHSDWLPVQAPPGEFIINFGEMLEMWTAGRVVATLHRVRGGPEERISVPLFFNPNVETNVAPIGSGKVIRAGDHLSKRYAETYVHLQGTQTG</sequence>
<evidence type="ECO:0000256" key="8">
    <source>
        <dbReference type="ARBA" id="ARBA00031282"/>
    </source>
</evidence>
<evidence type="ECO:0000256" key="7">
    <source>
        <dbReference type="ARBA" id="ARBA00031011"/>
    </source>
</evidence>
<dbReference type="GO" id="GO:0046872">
    <property type="term" value="F:metal ion binding"/>
    <property type="evidence" value="ECO:0007669"/>
    <property type="project" value="UniProtKB-KW"/>
</dbReference>
<evidence type="ECO:0000256" key="9">
    <source>
        <dbReference type="ARBA" id="ARBA00047725"/>
    </source>
</evidence>
<comment type="catalytic activity">
    <reaction evidence="10">
        <text>L-arginine + 2-oxoglutarate + O2 = guanidine + L-glutamate 5-semialdehyde + succinate + CO2</text>
        <dbReference type="Rhea" id="RHEA:31535"/>
        <dbReference type="ChEBI" id="CHEBI:15379"/>
        <dbReference type="ChEBI" id="CHEBI:16526"/>
        <dbReference type="ChEBI" id="CHEBI:16810"/>
        <dbReference type="ChEBI" id="CHEBI:30031"/>
        <dbReference type="ChEBI" id="CHEBI:30087"/>
        <dbReference type="ChEBI" id="CHEBI:32682"/>
        <dbReference type="ChEBI" id="CHEBI:58066"/>
        <dbReference type="EC" id="1.14.20.7"/>
    </reaction>
</comment>
<dbReference type="EC" id="1.14.20.7" evidence="3"/>
<comment type="caution">
    <text evidence="13">The sequence shown here is derived from an EMBL/GenBank/DDBJ whole genome shotgun (WGS) entry which is preliminary data.</text>
</comment>
<evidence type="ECO:0000256" key="10">
    <source>
        <dbReference type="ARBA" id="ARBA00049359"/>
    </source>
</evidence>
<evidence type="ECO:0000256" key="1">
    <source>
        <dbReference type="ARBA" id="ARBA00001954"/>
    </source>
</evidence>
<dbReference type="PRINTS" id="PR00682">
    <property type="entry name" value="IPNSYNTHASE"/>
</dbReference>
<keyword evidence="11" id="KW-0479">Metal-binding</keyword>
<dbReference type="InterPro" id="IPR027443">
    <property type="entry name" value="IPNS-like_sf"/>
</dbReference>
<feature type="domain" description="Fe2OG dioxygenase" evidence="12">
    <location>
        <begin position="164"/>
        <end position="267"/>
    </location>
</feature>
<comment type="catalytic activity">
    <reaction evidence="9">
        <text>2-oxoglutarate + O2 + 2 H(+) = ethene + 3 CO2 + H2O</text>
        <dbReference type="Rhea" id="RHEA:31523"/>
        <dbReference type="ChEBI" id="CHEBI:15377"/>
        <dbReference type="ChEBI" id="CHEBI:15378"/>
        <dbReference type="ChEBI" id="CHEBI:15379"/>
        <dbReference type="ChEBI" id="CHEBI:16526"/>
        <dbReference type="ChEBI" id="CHEBI:16810"/>
        <dbReference type="ChEBI" id="CHEBI:18153"/>
        <dbReference type="EC" id="1.13.12.19"/>
    </reaction>
</comment>
<dbReference type="RefSeq" id="WP_085635927.1">
    <property type="nucleotide sequence ID" value="NZ_JFKC01000003.1"/>
</dbReference>
<evidence type="ECO:0000256" key="6">
    <source>
        <dbReference type="ARBA" id="ARBA00022666"/>
    </source>
</evidence>
<dbReference type="SUPFAM" id="SSF51197">
    <property type="entry name" value="Clavaminate synthase-like"/>
    <property type="match status" value="1"/>
</dbReference>
<dbReference type="PROSITE" id="PS51471">
    <property type="entry name" value="FE2OG_OXY"/>
    <property type="match status" value="1"/>
</dbReference>
<evidence type="ECO:0000256" key="4">
    <source>
        <dbReference type="ARBA" id="ARBA00012531"/>
    </source>
</evidence>
<accession>A0A1X4NNR3</accession>
<evidence type="ECO:0000313" key="13">
    <source>
        <dbReference type="EMBL" id="OSQ52186.1"/>
    </source>
</evidence>
<dbReference type="AlphaFoldDB" id="A0A1X4NNR3"/>
<dbReference type="InterPro" id="IPR050231">
    <property type="entry name" value="Iron_ascorbate_oxido_reductase"/>
</dbReference>
<keyword evidence="11" id="KW-0560">Oxidoreductase</keyword>
<dbReference type="Gene3D" id="2.60.120.330">
    <property type="entry name" value="B-lactam Antibiotic, Isopenicillin N Synthase, Chain"/>
    <property type="match status" value="1"/>
</dbReference>
<protein>
    <recommendedName>
        <fullName evidence="5">2-oxoglutarate-dependent ethylene/succinate-forming enzyme</fullName>
        <ecNumber evidence="4">1.13.12.19</ecNumber>
        <ecNumber evidence="3">1.14.20.7</ecNumber>
    </recommendedName>
    <alternativeName>
        <fullName evidence="7">2-oxoglutarate dioxygenase (ethylene-forming)</fullName>
    </alternativeName>
    <alternativeName>
        <fullName evidence="8">2-oxoglutarate/L-arginine monooxygenase/decarboxylase (succinate-forming)</fullName>
    </alternativeName>
</protein>
<dbReference type="Pfam" id="PF14226">
    <property type="entry name" value="DIOX_N"/>
    <property type="match status" value="1"/>
</dbReference>
<dbReference type="Pfam" id="PF03171">
    <property type="entry name" value="2OG-FeII_Oxy"/>
    <property type="match status" value="1"/>
</dbReference>
<gene>
    <name evidence="13" type="ORF">MGEO_06055</name>
</gene>
<dbReference type="OrthoDB" id="21825at2"/>
<dbReference type="Proteomes" id="UP000193926">
    <property type="component" value="Unassembled WGS sequence"/>
</dbReference>
<organism evidence="13 14">
    <name type="scientific">Marivita geojedonensis</name>
    <dbReference type="NCBI Taxonomy" id="1123756"/>
    <lineage>
        <taxon>Bacteria</taxon>
        <taxon>Pseudomonadati</taxon>
        <taxon>Pseudomonadota</taxon>
        <taxon>Alphaproteobacteria</taxon>
        <taxon>Rhodobacterales</taxon>
        <taxon>Roseobacteraceae</taxon>
        <taxon>Marivita</taxon>
    </lineage>
</organism>
<keyword evidence="6" id="KW-0266">Ethylene biosynthesis</keyword>
<evidence type="ECO:0000256" key="5">
    <source>
        <dbReference type="ARBA" id="ARBA00019045"/>
    </source>
</evidence>
<keyword evidence="11" id="KW-0408">Iron</keyword>
<dbReference type="InterPro" id="IPR044861">
    <property type="entry name" value="IPNS-like_FE2OG_OXY"/>
</dbReference>
<name>A0A1X4NNR3_9RHOB</name>
<dbReference type="GO" id="GO:0009693">
    <property type="term" value="P:ethylene biosynthetic process"/>
    <property type="evidence" value="ECO:0007669"/>
    <property type="project" value="UniProtKB-KW"/>
</dbReference>
<evidence type="ECO:0000313" key="14">
    <source>
        <dbReference type="Proteomes" id="UP000193926"/>
    </source>
</evidence>
<comment type="similarity">
    <text evidence="11">Belongs to the iron/ascorbate-dependent oxidoreductase family.</text>
</comment>